<dbReference type="SMART" id="SM00836">
    <property type="entry name" value="DALR_1"/>
    <property type="match status" value="1"/>
</dbReference>
<evidence type="ECO:0000256" key="1">
    <source>
        <dbReference type="ARBA" id="ARBA00004496"/>
    </source>
</evidence>
<dbReference type="EC" id="6.1.1.19" evidence="11"/>
<dbReference type="PANTHER" id="PTHR11956:SF5">
    <property type="entry name" value="ARGININE--TRNA LIGASE, CYTOPLASMIC"/>
    <property type="match status" value="1"/>
</dbReference>
<keyword evidence="7 11" id="KW-0067">ATP-binding</keyword>
<dbReference type="InterPro" id="IPR001278">
    <property type="entry name" value="Arg-tRNA-ligase"/>
</dbReference>
<dbReference type="InterPro" id="IPR005148">
    <property type="entry name" value="Arg-tRNA-synth_N"/>
</dbReference>
<keyword evidence="6 11" id="KW-0547">Nucleotide-binding</keyword>
<comment type="subcellular location">
    <subcellularLocation>
        <location evidence="1 11">Cytoplasm</location>
    </subcellularLocation>
</comment>
<dbReference type="AlphaFoldDB" id="A0A2M6RAV3"/>
<dbReference type="NCBIfam" id="TIGR00456">
    <property type="entry name" value="argS"/>
    <property type="match status" value="1"/>
</dbReference>
<evidence type="ECO:0000256" key="3">
    <source>
        <dbReference type="ARBA" id="ARBA00011245"/>
    </source>
</evidence>
<evidence type="ECO:0000256" key="11">
    <source>
        <dbReference type="HAMAP-Rule" id="MF_00123"/>
    </source>
</evidence>
<dbReference type="Gene3D" id="3.40.50.620">
    <property type="entry name" value="HUPs"/>
    <property type="match status" value="1"/>
</dbReference>
<evidence type="ECO:0000256" key="7">
    <source>
        <dbReference type="ARBA" id="ARBA00022840"/>
    </source>
</evidence>
<dbReference type="GO" id="GO:0005737">
    <property type="term" value="C:cytoplasm"/>
    <property type="evidence" value="ECO:0007669"/>
    <property type="project" value="UniProtKB-SubCell"/>
</dbReference>
<evidence type="ECO:0000256" key="9">
    <source>
        <dbReference type="ARBA" id="ARBA00023146"/>
    </source>
</evidence>
<dbReference type="Gene3D" id="3.30.1360.70">
    <property type="entry name" value="Arginyl tRNA synthetase N-terminal domain"/>
    <property type="match status" value="1"/>
</dbReference>
<proteinExistence type="inferred from homology"/>
<dbReference type="CDD" id="cd07956">
    <property type="entry name" value="Anticodon_Ia_Arg"/>
    <property type="match status" value="1"/>
</dbReference>
<evidence type="ECO:0000256" key="5">
    <source>
        <dbReference type="ARBA" id="ARBA00022598"/>
    </source>
</evidence>
<dbReference type="InterPro" id="IPR036695">
    <property type="entry name" value="Arg-tRNA-synth_N_sf"/>
</dbReference>
<dbReference type="SUPFAM" id="SSF47323">
    <property type="entry name" value="Anticodon-binding domain of a subclass of class I aminoacyl-tRNA synthetases"/>
    <property type="match status" value="1"/>
</dbReference>
<keyword evidence="4 11" id="KW-0963">Cytoplasm</keyword>
<evidence type="ECO:0000256" key="10">
    <source>
        <dbReference type="ARBA" id="ARBA00049339"/>
    </source>
</evidence>
<dbReference type="HAMAP" id="MF_00123">
    <property type="entry name" value="Arg_tRNA_synth"/>
    <property type="match status" value="1"/>
</dbReference>
<comment type="caution">
    <text evidence="11">Lacks conserved residue(s) required for the propagation of feature annotation.</text>
</comment>
<dbReference type="SUPFAM" id="SSF55190">
    <property type="entry name" value="Arginyl-tRNA synthetase (ArgRS), N-terminal 'additional' domain"/>
    <property type="match status" value="1"/>
</dbReference>
<dbReference type="GO" id="GO:0006420">
    <property type="term" value="P:arginyl-tRNA aminoacylation"/>
    <property type="evidence" value="ECO:0007669"/>
    <property type="project" value="UniProtKB-UniRule"/>
</dbReference>
<comment type="subunit">
    <text evidence="3 11">Monomer.</text>
</comment>
<organism evidence="15 16">
    <name type="scientific">Candidatus Berkelbacteria bacterium CG10_big_fil_rev_8_21_14_0_10_43_14</name>
    <dbReference type="NCBI Taxonomy" id="1974515"/>
    <lineage>
        <taxon>Bacteria</taxon>
        <taxon>Candidatus Berkelbacteria</taxon>
    </lineage>
</organism>
<dbReference type="Pfam" id="PF05746">
    <property type="entry name" value="DALR_1"/>
    <property type="match status" value="1"/>
</dbReference>
<dbReference type="FunFam" id="3.40.50.620:FF:000116">
    <property type="entry name" value="Arginine--tRNA ligase"/>
    <property type="match status" value="1"/>
</dbReference>
<protein>
    <recommendedName>
        <fullName evidence="11">Arginine--tRNA ligase</fullName>
        <ecNumber evidence="11">6.1.1.19</ecNumber>
    </recommendedName>
    <alternativeName>
        <fullName evidence="11">Arginyl-tRNA synthetase</fullName>
        <shortName evidence="11">ArgRS</shortName>
    </alternativeName>
</protein>
<dbReference type="Pfam" id="PF00750">
    <property type="entry name" value="tRNA-synt_1d"/>
    <property type="match status" value="1"/>
</dbReference>
<dbReference type="GO" id="GO:0005524">
    <property type="term" value="F:ATP binding"/>
    <property type="evidence" value="ECO:0007669"/>
    <property type="project" value="UniProtKB-UniRule"/>
</dbReference>
<accession>A0A2M6RAV3</accession>
<sequence>MKQFQDSIITILRGLLSRTDIDVHVTVPDDARFGDLTSNSALIYAKECNTSPPELARTIIEKITQSDTHTRYTNLEEKNGFINATLAVDVLTASAHTHLSNELPTDHNRSTLKPFIVEYFQNNVAKPPHVGHVRSAVIGDSLVRILRYLGYPVISDTHIGDWGTQFGLLIYAFKTMGDRAVIEKDPINELNKLYVALSKKIETDVTLHDKGKAEFLKLEQGDSENRELWQWFVDVSLKDFEHYRDVLGLLPFDYNLGESFYEQHMPAVLAEFTDKGLVKKGETGEQYVDLEEFGLGRCILIKSDGATTYHMRDFATYIYRKKEFDFARNIYVVDNRQTHHFKQLFRVLDCAGYPALSDSIHVEFGFMSLPEGPISTRKGTTVSLDALLGEATSRARAIIDEKNPDLDDKEKVATAVGLGAIKYFDLSHNRTTEIVFNWDSALSFDGNSGPYLQYTHARLRGILRRAGATDAHQFSQIDTSTLTSTERLLLRQMYFFQNTLKKSVEDYYPNIVCEYLFTLASLANTYYQQTPILQEENTSIRQFRLFLITGVTHILKTGLSLLSIDAPDAM</sequence>
<dbReference type="InterPro" id="IPR008909">
    <property type="entry name" value="DALR_anticod-bd"/>
</dbReference>
<dbReference type="PANTHER" id="PTHR11956">
    <property type="entry name" value="ARGINYL-TRNA SYNTHETASE"/>
    <property type="match status" value="1"/>
</dbReference>
<keyword evidence="9 11" id="KW-0030">Aminoacyl-tRNA synthetase</keyword>
<evidence type="ECO:0000259" key="14">
    <source>
        <dbReference type="SMART" id="SM01016"/>
    </source>
</evidence>
<dbReference type="PRINTS" id="PR01038">
    <property type="entry name" value="TRNASYNTHARG"/>
</dbReference>
<dbReference type="EMBL" id="PEZX01000018">
    <property type="protein sequence ID" value="PIS07081.1"/>
    <property type="molecule type" value="Genomic_DNA"/>
</dbReference>
<reference evidence="16" key="1">
    <citation type="submission" date="2017-09" db="EMBL/GenBank/DDBJ databases">
        <title>Depth-based differentiation of microbial function through sediment-hosted aquifers and enrichment of novel symbionts in the deep terrestrial subsurface.</title>
        <authorList>
            <person name="Probst A.J."/>
            <person name="Ladd B."/>
            <person name="Jarett J.K."/>
            <person name="Geller-Mcgrath D.E."/>
            <person name="Sieber C.M.K."/>
            <person name="Emerson J.B."/>
            <person name="Anantharaman K."/>
            <person name="Thomas B.C."/>
            <person name="Malmstrom R."/>
            <person name="Stieglmeier M."/>
            <person name="Klingl A."/>
            <person name="Woyke T."/>
            <person name="Ryan C.M."/>
            <person name="Banfield J.F."/>
        </authorList>
    </citation>
    <scope>NUCLEOTIDE SEQUENCE [LARGE SCALE GENOMIC DNA]</scope>
</reference>
<feature type="domain" description="Arginyl tRNA synthetase N-terminal" evidence="14">
    <location>
        <begin position="2"/>
        <end position="86"/>
    </location>
</feature>
<evidence type="ECO:0000256" key="2">
    <source>
        <dbReference type="ARBA" id="ARBA00005594"/>
    </source>
</evidence>
<dbReference type="SMART" id="SM01016">
    <property type="entry name" value="Arg_tRNA_synt_N"/>
    <property type="match status" value="1"/>
</dbReference>
<gene>
    <name evidence="11" type="primary">argS</name>
    <name evidence="15" type="ORF">COT79_01180</name>
</gene>
<feature type="domain" description="DALR anticodon binding" evidence="13">
    <location>
        <begin position="452"/>
        <end position="570"/>
    </location>
</feature>
<dbReference type="GO" id="GO:0004814">
    <property type="term" value="F:arginine-tRNA ligase activity"/>
    <property type="evidence" value="ECO:0007669"/>
    <property type="project" value="UniProtKB-UniRule"/>
</dbReference>
<evidence type="ECO:0000256" key="8">
    <source>
        <dbReference type="ARBA" id="ARBA00022917"/>
    </source>
</evidence>
<evidence type="ECO:0000256" key="12">
    <source>
        <dbReference type="RuleBase" id="RU363038"/>
    </source>
</evidence>
<dbReference type="SUPFAM" id="SSF52374">
    <property type="entry name" value="Nucleotidylyl transferase"/>
    <property type="match status" value="1"/>
</dbReference>
<dbReference type="InterPro" id="IPR035684">
    <property type="entry name" value="ArgRS_core"/>
</dbReference>
<keyword evidence="8 11" id="KW-0648">Protein biosynthesis</keyword>
<evidence type="ECO:0000313" key="16">
    <source>
        <dbReference type="Proteomes" id="UP000231162"/>
    </source>
</evidence>
<dbReference type="InterPro" id="IPR009080">
    <property type="entry name" value="tRNAsynth_Ia_anticodon-bd"/>
</dbReference>
<evidence type="ECO:0000256" key="4">
    <source>
        <dbReference type="ARBA" id="ARBA00022490"/>
    </source>
</evidence>
<comment type="caution">
    <text evidence="15">The sequence shown here is derived from an EMBL/GenBank/DDBJ whole genome shotgun (WGS) entry which is preliminary data.</text>
</comment>
<comment type="similarity">
    <text evidence="2 11 12">Belongs to the class-I aminoacyl-tRNA synthetase family.</text>
</comment>
<dbReference type="Proteomes" id="UP000231162">
    <property type="component" value="Unassembled WGS sequence"/>
</dbReference>
<comment type="catalytic activity">
    <reaction evidence="10 11">
        <text>tRNA(Arg) + L-arginine + ATP = L-arginyl-tRNA(Arg) + AMP + diphosphate</text>
        <dbReference type="Rhea" id="RHEA:20301"/>
        <dbReference type="Rhea" id="RHEA-COMP:9658"/>
        <dbReference type="Rhea" id="RHEA-COMP:9673"/>
        <dbReference type="ChEBI" id="CHEBI:30616"/>
        <dbReference type="ChEBI" id="CHEBI:32682"/>
        <dbReference type="ChEBI" id="CHEBI:33019"/>
        <dbReference type="ChEBI" id="CHEBI:78442"/>
        <dbReference type="ChEBI" id="CHEBI:78513"/>
        <dbReference type="ChEBI" id="CHEBI:456215"/>
        <dbReference type="EC" id="6.1.1.19"/>
    </reaction>
</comment>
<dbReference type="Pfam" id="PF03485">
    <property type="entry name" value="Arg_tRNA_synt_N"/>
    <property type="match status" value="1"/>
</dbReference>
<evidence type="ECO:0000313" key="15">
    <source>
        <dbReference type="EMBL" id="PIS07081.1"/>
    </source>
</evidence>
<evidence type="ECO:0000259" key="13">
    <source>
        <dbReference type="SMART" id="SM00836"/>
    </source>
</evidence>
<dbReference type="Gene3D" id="1.10.730.10">
    <property type="entry name" value="Isoleucyl-tRNA Synthetase, Domain 1"/>
    <property type="match status" value="1"/>
</dbReference>
<dbReference type="FunFam" id="1.10.730.10:FF:000006">
    <property type="entry name" value="Arginyl-tRNA synthetase 2, mitochondrial"/>
    <property type="match status" value="1"/>
</dbReference>
<dbReference type="InterPro" id="IPR014729">
    <property type="entry name" value="Rossmann-like_a/b/a_fold"/>
</dbReference>
<name>A0A2M6RAV3_9BACT</name>
<evidence type="ECO:0000256" key="6">
    <source>
        <dbReference type="ARBA" id="ARBA00022741"/>
    </source>
</evidence>
<keyword evidence="5 11" id="KW-0436">Ligase</keyword>